<dbReference type="Proteomes" id="UP000198571">
    <property type="component" value="Unassembled WGS sequence"/>
</dbReference>
<proteinExistence type="predicted"/>
<sequence>MPYIRILMTAIAKTLSKVFSMATLTFFGRLPTQDDAKMSFMGLVSLYWIYIVVSVIFPDLAEMFIPFIPDDDFIIRLVSISLAILLPMTVGYTSLKLENRDPEASTIKQIMMGFPYAGILGSLSMLLIIVIPLVRLPRLLKMHTQEQFAIMIRKGKYDEVLDEVKDILNDYDFEPEVHNPRKPVWYSFIALSYVLEHIFNRKIAKKMKYLTVDVEGEEVEVTVHATDISLIGPKNEVLQVKHILAEEIEPDNLYFSWDDSTQEIEEQIIDLKQQVEAGENINLDRLTDITVKLRKSSLENEDWDAIRRQIYKLEIDYYKKRTSATSKSS</sequence>
<name>A0A1H9VPW9_9BACI</name>
<evidence type="ECO:0000313" key="3">
    <source>
        <dbReference type="Proteomes" id="UP000198571"/>
    </source>
</evidence>
<keyword evidence="1" id="KW-1133">Transmembrane helix</keyword>
<organism evidence="2 3">
    <name type="scientific">Salipaludibacillus aurantiacus</name>
    <dbReference type="NCBI Taxonomy" id="1601833"/>
    <lineage>
        <taxon>Bacteria</taxon>
        <taxon>Bacillati</taxon>
        <taxon>Bacillota</taxon>
        <taxon>Bacilli</taxon>
        <taxon>Bacillales</taxon>
        <taxon>Bacillaceae</taxon>
    </lineage>
</organism>
<protein>
    <submittedName>
        <fullName evidence="2">Uncharacterized protein</fullName>
    </submittedName>
</protein>
<evidence type="ECO:0000256" key="1">
    <source>
        <dbReference type="SAM" id="Phobius"/>
    </source>
</evidence>
<gene>
    <name evidence="2" type="ORF">SAMN05518684_1124</name>
</gene>
<reference evidence="3" key="1">
    <citation type="submission" date="2016-10" db="EMBL/GenBank/DDBJ databases">
        <authorList>
            <person name="Varghese N."/>
            <person name="Submissions S."/>
        </authorList>
    </citation>
    <scope>NUCLEOTIDE SEQUENCE [LARGE SCALE GENOMIC DNA]</scope>
    <source>
        <strain evidence="3">S9</strain>
    </source>
</reference>
<keyword evidence="3" id="KW-1185">Reference proteome</keyword>
<dbReference type="AlphaFoldDB" id="A0A1H9VPW9"/>
<keyword evidence="1" id="KW-0812">Transmembrane</keyword>
<feature type="transmembrane region" description="Helical" evidence="1">
    <location>
        <begin position="73"/>
        <end position="93"/>
    </location>
</feature>
<accession>A0A1H9VPW9</accession>
<keyword evidence="1" id="KW-0472">Membrane</keyword>
<dbReference type="RefSeq" id="WP_093053600.1">
    <property type="nucleotide sequence ID" value="NZ_FOGT01000012.1"/>
</dbReference>
<feature type="transmembrane region" description="Helical" evidence="1">
    <location>
        <begin position="40"/>
        <end position="61"/>
    </location>
</feature>
<dbReference type="EMBL" id="FOGT01000012">
    <property type="protein sequence ID" value="SES23685.1"/>
    <property type="molecule type" value="Genomic_DNA"/>
</dbReference>
<evidence type="ECO:0000313" key="2">
    <source>
        <dbReference type="EMBL" id="SES23685.1"/>
    </source>
</evidence>
<feature type="transmembrane region" description="Helical" evidence="1">
    <location>
        <begin position="114"/>
        <end position="134"/>
    </location>
</feature>
<dbReference type="OrthoDB" id="5242965at2"/>